<reference evidence="1" key="1">
    <citation type="submission" date="2018-05" db="EMBL/GenBank/DDBJ databases">
        <title>Draft genome of Mucuna pruriens seed.</title>
        <authorList>
            <person name="Nnadi N.E."/>
            <person name="Vos R."/>
            <person name="Hasami M.H."/>
            <person name="Devisetty U.K."/>
            <person name="Aguiy J.C."/>
        </authorList>
    </citation>
    <scope>NUCLEOTIDE SEQUENCE [LARGE SCALE GENOMIC DNA]</scope>
    <source>
        <strain evidence="1">JCA_2017</strain>
    </source>
</reference>
<evidence type="ECO:0000313" key="1">
    <source>
        <dbReference type="EMBL" id="RDY04760.1"/>
    </source>
</evidence>
<name>A0A371HPN3_MUCPR</name>
<dbReference type="InterPro" id="IPR018790">
    <property type="entry name" value="DUF2358"/>
</dbReference>
<dbReference type="AlphaFoldDB" id="A0A371HPN3"/>
<proteinExistence type="predicted"/>
<sequence>MAKICCFSGTAHVHNQFQRNHGVQSCSNSNSLNSRRTYASFRKENESESKTPQLLKIAVSGVTEFLRLFSPSSNQTSLHKQTHEFPASSVHDVLRIIQSDYDNAYFVTGRELYARNLKLLVPFFDCASIILQKIDKDVDSDTNFVLASWKLRTNLKLPWRPLISIDGSTIYELNEDYKVRLSESKCIFFCLVLLDMLRVGTFQQLKQFCRFSPLSLKTQVVEMSSVMKILDSCVTLCGHFRTESRVVKDAIGAYQFFCMTATGKLHP</sequence>
<dbReference type="Pfam" id="PF10184">
    <property type="entry name" value="DUF2358"/>
    <property type="match status" value="1"/>
</dbReference>
<organism evidence="1 2">
    <name type="scientific">Mucuna pruriens</name>
    <name type="common">Velvet bean</name>
    <name type="synonym">Dolichos pruriens</name>
    <dbReference type="NCBI Taxonomy" id="157652"/>
    <lineage>
        <taxon>Eukaryota</taxon>
        <taxon>Viridiplantae</taxon>
        <taxon>Streptophyta</taxon>
        <taxon>Embryophyta</taxon>
        <taxon>Tracheophyta</taxon>
        <taxon>Spermatophyta</taxon>
        <taxon>Magnoliopsida</taxon>
        <taxon>eudicotyledons</taxon>
        <taxon>Gunneridae</taxon>
        <taxon>Pentapetalae</taxon>
        <taxon>rosids</taxon>
        <taxon>fabids</taxon>
        <taxon>Fabales</taxon>
        <taxon>Fabaceae</taxon>
        <taxon>Papilionoideae</taxon>
        <taxon>50 kb inversion clade</taxon>
        <taxon>NPAAA clade</taxon>
        <taxon>indigoferoid/millettioid clade</taxon>
        <taxon>Phaseoleae</taxon>
        <taxon>Mucuna</taxon>
    </lineage>
</organism>
<accession>A0A371HPN3</accession>
<dbReference type="Proteomes" id="UP000257109">
    <property type="component" value="Unassembled WGS sequence"/>
</dbReference>
<dbReference type="EMBL" id="QJKJ01002020">
    <property type="protein sequence ID" value="RDY04760.1"/>
    <property type="molecule type" value="Genomic_DNA"/>
</dbReference>
<evidence type="ECO:0000313" key="2">
    <source>
        <dbReference type="Proteomes" id="UP000257109"/>
    </source>
</evidence>
<dbReference type="STRING" id="157652.A0A371HPN3"/>
<dbReference type="PANTHER" id="PTHR34123">
    <property type="entry name" value="OS04G0578200 PROTEIN"/>
    <property type="match status" value="1"/>
</dbReference>
<dbReference type="PANTHER" id="PTHR34123:SF4">
    <property type="entry name" value="PHOSPHORIBOSYLTRANSFERASE-LIKE PROTEIN, PUTATIVE (DUF2358)-RELATED"/>
    <property type="match status" value="1"/>
</dbReference>
<comment type="caution">
    <text evidence="1">The sequence shown here is derived from an EMBL/GenBank/DDBJ whole genome shotgun (WGS) entry which is preliminary data.</text>
</comment>
<keyword evidence="2" id="KW-1185">Reference proteome</keyword>
<protein>
    <submittedName>
        <fullName evidence="1">Uncharacterized protein</fullName>
    </submittedName>
</protein>
<dbReference type="OrthoDB" id="348976at2759"/>
<feature type="non-terminal residue" evidence="1">
    <location>
        <position position="1"/>
    </location>
</feature>
<gene>
    <name evidence="1" type="ORF">CR513_11497</name>
</gene>